<keyword evidence="9" id="KW-0406">Ion transport</keyword>
<sequence length="254" mass="28025">MNRITTILFLLVIVMSSCVSNKDIAYFQFDEINQSEVNNNFETIFKPDDLLQITISSDNIEATLPFNLPAVTFGTAGTATGTPKQQTYLIDSRGEIDFPILGKLKLGGLSREAALDLFKQKLSPDYVASPTINISIANFKVTVYGDVKKPGTYTIPNERVSILDAIGLAGDLNISGKRDNVLVIREENNKKVKYRVNLLSNKTLSSPVFYLQQNDVVYVEHNKARIQSASSNSNSTLIISVTSLIITLVSILTR</sequence>
<dbReference type="EMBL" id="CP019336">
    <property type="protein sequence ID" value="AUC22227.1"/>
    <property type="molecule type" value="Genomic_DNA"/>
</dbReference>
<keyword evidence="12" id="KW-0564">Palmitate</keyword>
<proteinExistence type="inferred from homology"/>
<evidence type="ECO:0000256" key="6">
    <source>
        <dbReference type="ARBA" id="ARBA00022692"/>
    </source>
</evidence>
<keyword evidence="5 17" id="KW-0762">Sugar transport</keyword>
<evidence type="ECO:0000313" key="17">
    <source>
        <dbReference type="EMBL" id="AUC22227.1"/>
    </source>
</evidence>
<evidence type="ECO:0000256" key="1">
    <source>
        <dbReference type="ARBA" id="ARBA00004571"/>
    </source>
</evidence>
<evidence type="ECO:0000256" key="5">
    <source>
        <dbReference type="ARBA" id="ARBA00022597"/>
    </source>
</evidence>
<keyword evidence="8" id="KW-0625">Polysaccharide transport</keyword>
<keyword evidence="10" id="KW-0626">Porin</keyword>
<keyword evidence="3" id="KW-0813">Transport</keyword>
<comment type="similarity">
    <text evidence="2">Belongs to the BexD/CtrA/VexA family.</text>
</comment>
<keyword evidence="11" id="KW-0472">Membrane</keyword>
<dbReference type="PANTHER" id="PTHR33619:SF3">
    <property type="entry name" value="POLYSACCHARIDE EXPORT PROTEIN GFCE-RELATED"/>
    <property type="match status" value="1"/>
</dbReference>
<evidence type="ECO:0000313" key="18">
    <source>
        <dbReference type="Proteomes" id="UP000232721"/>
    </source>
</evidence>
<dbReference type="InterPro" id="IPR003715">
    <property type="entry name" value="Poly_export_N"/>
</dbReference>
<organism evidence="17 18">
    <name type="scientific">Polaribacter sejongensis</name>
    <dbReference type="NCBI Taxonomy" id="985043"/>
    <lineage>
        <taxon>Bacteria</taxon>
        <taxon>Pseudomonadati</taxon>
        <taxon>Bacteroidota</taxon>
        <taxon>Flavobacteriia</taxon>
        <taxon>Flavobacteriales</taxon>
        <taxon>Flavobacteriaceae</taxon>
    </lineage>
</organism>
<keyword evidence="7" id="KW-0732">Signal</keyword>
<evidence type="ECO:0000256" key="7">
    <source>
        <dbReference type="ARBA" id="ARBA00022729"/>
    </source>
</evidence>
<name>A0ABN5F7F7_9FLAO</name>
<keyword evidence="18" id="KW-1185">Reference proteome</keyword>
<keyword evidence="6" id="KW-0812">Transmembrane</keyword>
<dbReference type="Pfam" id="PF22461">
    <property type="entry name" value="SLBB_2"/>
    <property type="match status" value="1"/>
</dbReference>
<evidence type="ECO:0000256" key="3">
    <source>
        <dbReference type="ARBA" id="ARBA00022448"/>
    </source>
</evidence>
<protein>
    <submittedName>
        <fullName evidence="17">Sugar transporter</fullName>
    </submittedName>
</protein>
<keyword evidence="13" id="KW-0998">Cell outer membrane</keyword>
<evidence type="ECO:0000256" key="14">
    <source>
        <dbReference type="ARBA" id="ARBA00023288"/>
    </source>
</evidence>
<evidence type="ECO:0000259" key="16">
    <source>
        <dbReference type="Pfam" id="PF22461"/>
    </source>
</evidence>
<comment type="subcellular location">
    <subcellularLocation>
        <location evidence="1">Cell outer membrane</location>
        <topology evidence="1">Multi-pass membrane protein</topology>
    </subcellularLocation>
</comment>
<dbReference type="Proteomes" id="UP000232721">
    <property type="component" value="Chromosome"/>
</dbReference>
<evidence type="ECO:0000256" key="11">
    <source>
        <dbReference type="ARBA" id="ARBA00023136"/>
    </source>
</evidence>
<evidence type="ECO:0000256" key="10">
    <source>
        <dbReference type="ARBA" id="ARBA00023114"/>
    </source>
</evidence>
<dbReference type="PROSITE" id="PS51257">
    <property type="entry name" value="PROKAR_LIPOPROTEIN"/>
    <property type="match status" value="1"/>
</dbReference>
<evidence type="ECO:0000256" key="13">
    <source>
        <dbReference type="ARBA" id="ARBA00023237"/>
    </source>
</evidence>
<evidence type="ECO:0000256" key="4">
    <source>
        <dbReference type="ARBA" id="ARBA00022452"/>
    </source>
</evidence>
<dbReference type="InterPro" id="IPR054765">
    <property type="entry name" value="SLBB_dom"/>
</dbReference>
<evidence type="ECO:0000256" key="2">
    <source>
        <dbReference type="ARBA" id="ARBA00009450"/>
    </source>
</evidence>
<evidence type="ECO:0000256" key="12">
    <source>
        <dbReference type="ARBA" id="ARBA00023139"/>
    </source>
</evidence>
<accession>A0ABN5F7F7</accession>
<dbReference type="InterPro" id="IPR049712">
    <property type="entry name" value="Poly_export"/>
</dbReference>
<gene>
    <name evidence="17" type="ORF">BTO15_09030</name>
</gene>
<dbReference type="RefSeq" id="WP_208888568.1">
    <property type="nucleotide sequence ID" value="NZ_CP019336.1"/>
</dbReference>
<keyword evidence="14" id="KW-0449">Lipoprotein</keyword>
<keyword evidence="4" id="KW-1134">Transmembrane beta strand</keyword>
<feature type="domain" description="SLBB" evidence="16">
    <location>
        <begin position="140"/>
        <end position="219"/>
    </location>
</feature>
<reference evidence="17 18" key="1">
    <citation type="submission" date="2017-02" db="EMBL/GenBank/DDBJ databases">
        <title>Trade-off between light-utilization and light-protection in marine flavobacteria.</title>
        <authorList>
            <person name="Kumagai Y."/>
            <person name="Yoshizawa S."/>
            <person name="Kogure K."/>
            <person name="Iwasaki W."/>
        </authorList>
    </citation>
    <scope>NUCLEOTIDE SEQUENCE [LARGE SCALE GENOMIC DNA]</scope>
    <source>
        <strain evidence="17 18">KCTC 23670</strain>
    </source>
</reference>
<evidence type="ECO:0000256" key="9">
    <source>
        <dbReference type="ARBA" id="ARBA00023065"/>
    </source>
</evidence>
<evidence type="ECO:0000256" key="8">
    <source>
        <dbReference type="ARBA" id="ARBA00023047"/>
    </source>
</evidence>
<dbReference type="PANTHER" id="PTHR33619">
    <property type="entry name" value="POLYSACCHARIDE EXPORT PROTEIN GFCE-RELATED"/>
    <property type="match status" value="1"/>
</dbReference>
<evidence type="ECO:0000259" key="15">
    <source>
        <dbReference type="Pfam" id="PF02563"/>
    </source>
</evidence>
<dbReference type="Gene3D" id="3.10.560.10">
    <property type="entry name" value="Outer membrane lipoprotein wza domain like"/>
    <property type="match status" value="1"/>
</dbReference>
<feature type="domain" description="Polysaccharide export protein N-terminal" evidence="15">
    <location>
        <begin position="42"/>
        <end position="136"/>
    </location>
</feature>
<dbReference type="Pfam" id="PF02563">
    <property type="entry name" value="Poly_export"/>
    <property type="match status" value="1"/>
</dbReference>